<keyword evidence="1" id="KW-1133">Transmembrane helix</keyword>
<evidence type="ECO:0000256" key="1">
    <source>
        <dbReference type="SAM" id="Phobius"/>
    </source>
</evidence>
<dbReference type="InterPro" id="IPR053018">
    <property type="entry name" value="Elsinochrome_Biosynth-Asso"/>
</dbReference>
<feature type="transmembrane region" description="Helical" evidence="1">
    <location>
        <begin position="190"/>
        <end position="212"/>
    </location>
</feature>
<dbReference type="PANTHER" id="PTHR37577:SF1">
    <property type="entry name" value="INTEGRAL MEMBRANE PROTEIN"/>
    <property type="match status" value="1"/>
</dbReference>
<dbReference type="PANTHER" id="PTHR37577">
    <property type="entry name" value="INTEGRAL MEMBRANE PROTEIN"/>
    <property type="match status" value="1"/>
</dbReference>
<reference evidence="2" key="1">
    <citation type="submission" date="2023-06" db="EMBL/GenBank/DDBJ databases">
        <title>Genome-scale phylogeny and comparative genomics of the fungal order Sordariales.</title>
        <authorList>
            <consortium name="Lawrence Berkeley National Laboratory"/>
            <person name="Hensen N."/>
            <person name="Bonometti L."/>
            <person name="Westerberg I."/>
            <person name="Brannstrom I.O."/>
            <person name="Guillou S."/>
            <person name="Cros-Aarteil S."/>
            <person name="Calhoun S."/>
            <person name="Haridas S."/>
            <person name="Kuo A."/>
            <person name="Mondo S."/>
            <person name="Pangilinan J."/>
            <person name="Riley R."/>
            <person name="LaButti K."/>
            <person name="Andreopoulos B."/>
            <person name="Lipzen A."/>
            <person name="Chen C."/>
            <person name="Yanf M."/>
            <person name="Daum C."/>
            <person name="Ng V."/>
            <person name="Clum A."/>
            <person name="Steindorff A."/>
            <person name="Ohm R."/>
            <person name="Martin F."/>
            <person name="Silar P."/>
            <person name="Natvig D."/>
            <person name="Lalanne C."/>
            <person name="Gautier V."/>
            <person name="Ament-velasquez S.L."/>
            <person name="Kruys A."/>
            <person name="Hutchinson M.I."/>
            <person name="Powell A.J."/>
            <person name="Barry K."/>
            <person name="Miller A.N."/>
            <person name="Grigoriev I.V."/>
            <person name="Debuchy R."/>
            <person name="Gladieux P."/>
            <person name="Thoren M.H."/>
            <person name="Johannesson H."/>
        </authorList>
    </citation>
    <scope>NUCLEOTIDE SEQUENCE</scope>
    <source>
        <strain evidence="2">SMH3391-2</strain>
    </source>
</reference>
<gene>
    <name evidence="2" type="ORF">B0T17DRAFT_497773</name>
</gene>
<feature type="transmembrane region" description="Helical" evidence="1">
    <location>
        <begin position="263"/>
        <end position="282"/>
    </location>
</feature>
<keyword evidence="1" id="KW-0812">Transmembrane</keyword>
<accession>A0AA39WG84</accession>
<evidence type="ECO:0000313" key="2">
    <source>
        <dbReference type="EMBL" id="KAK0614845.1"/>
    </source>
</evidence>
<proteinExistence type="predicted"/>
<keyword evidence="3" id="KW-1185">Reference proteome</keyword>
<comment type="caution">
    <text evidence="2">The sequence shown here is derived from an EMBL/GenBank/DDBJ whole genome shotgun (WGS) entry which is preliminary data.</text>
</comment>
<dbReference type="AlphaFoldDB" id="A0AA39WG84"/>
<evidence type="ECO:0000313" key="3">
    <source>
        <dbReference type="Proteomes" id="UP001174934"/>
    </source>
</evidence>
<sequence length="317" mass="34506">MLSIPSCTVVPQQVPSDAGIAGAGVLLSSTITAGLALIMSASLVFQEFMRSPRSKSNPSTIRRKLINGYSDQQIMVGIGIQSVGLVKTSTLVPYHFFIIWMLSLLSMATHNATLLTLVRDFQRDRVLRWLRQLLMFVNLALSCVYGVFVLQSKIKGLPNTLPIGCVWAADAVVPEPGSDEKSMSAGGLDYVGTIVTIAGNVVVFVLATWYLQSSMQRWFKTVQLVGLVLMAGIAIGAAVRVFLLSQAFGNPDVTLSDQGEKSWSFGQLLSMLMLILPVVSAIEIMRGEIKVPPPLEEDIQPLFDGQMEDSPKVVNRF</sequence>
<dbReference type="Proteomes" id="UP001174934">
    <property type="component" value="Unassembled WGS sequence"/>
</dbReference>
<feature type="transmembrane region" description="Helical" evidence="1">
    <location>
        <begin position="129"/>
        <end position="150"/>
    </location>
</feature>
<name>A0AA39WG84_9PEZI</name>
<protein>
    <submittedName>
        <fullName evidence="2">Uncharacterized protein</fullName>
    </submittedName>
</protein>
<feature type="transmembrane region" description="Helical" evidence="1">
    <location>
        <begin position="66"/>
        <end position="86"/>
    </location>
</feature>
<dbReference type="EMBL" id="JAULSR010000007">
    <property type="protein sequence ID" value="KAK0614845.1"/>
    <property type="molecule type" value="Genomic_DNA"/>
</dbReference>
<feature type="transmembrane region" description="Helical" evidence="1">
    <location>
        <begin position="92"/>
        <end position="117"/>
    </location>
</feature>
<feature type="transmembrane region" description="Helical" evidence="1">
    <location>
        <begin position="20"/>
        <end position="45"/>
    </location>
</feature>
<feature type="transmembrane region" description="Helical" evidence="1">
    <location>
        <begin position="224"/>
        <end position="243"/>
    </location>
</feature>
<organism evidence="2 3">
    <name type="scientific">Bombardia bombarda</name>
    <dbReference type="NCBI Taxonomy" id="252184"/>
    <lineage>
        <taxon>Eukaryota</taxon>
        <taxon>Fungi</taxon>
        <taxon>Dikarya</taxon>
        <taxon>Ascomycota</taxon>
        <taxon>Pezizomycotina</taxon>
        <taxon>Sordariomycetes</taxon>
        <taxon>Sordariomycetidae</taxon>
        <taxon>Sordariales</taxon>
        <taxon>Lasiosphaeriaceae</taxon>
        <taxon>Bombardia</taxon>
    </lineage>
</organism>
<keyword evidence="1" id="KW-0472">Membrane</keyword>